<keyword evidence="9" id="KW-1185">Reference proteome</keyword>
<reference evidence="9" key="1">
    <citation type="submission" date="2022-10" db="EMBL/GenBank/DDBJ databases">
        <title>A novel bacterium of genus Hazenella, isolated from South China Sea.</title>
        <authorList>
            <person name="Huang H."/>
            <person name="Mo K."/>
            <person name="Hu Y."/>
        </authorList>
    </citation>
    <scope>NUCLEOTIDE SEQUENCE [LARGE SCALE GENOMIC DNA]</scope>
    <source>
        <strain evidence="9">IB182357</strain>
    </source>
</reference>
<comment type="similarity">
    <text evidence="2">Belongs to the cytochrome ubiquinol oxidase subunit 2 family.</text>
</comment>
<sequence length="318" mass="35980">MAGSVDFGASFWAMIYRNHETQAGNMANRFLSPTWEITNTILVLMVVAVVAFFPQAAFMFGTILLVPLSLILILILFRSSFMVFSYSVEGFQRTLKWVSGLTGLLVPVLLISALPITEGGFVTIQGGYETLQMTKWLSSPSVYIYMLFGLTSELFLSSLFLADYARESEERDAYQIYRKQAILFGPLSLLMAALTVPLMEPEAAWLISNLEANRGWFLFSVVLFVIGYSALWWSKTGKPRVAVVFVASQYAVATFAYGKSHLPYMIYPYLKVDDAFTNLDTFYSLLSVLIVGMAILLPGFLIFWRLFLKDRRYLQKKE</sequence>
<feature type="transmembrane region" description="Helical" evidence="7">
    <location>
        <begin position="142"/>
        <end position="161"/>
    </location>
</feature>
<evidence type="ECO:0000256" key="1">
    <source>
        <dbReference type="ARBA" id="ARBA00004651"/>
    </source>
</evidence>
<gene>
    <name evidence="8" type="ORF">IC620_14015</name>
</gene>
<feature type="transmembrane region" description="Helical" evidence="7">
    <location>
        <begin position="282"/>
        <end position="308"/>
    </location>
</feature>
<feature type="transmembrane region" description="Helical" evidence="7">
    <location>
        <begin position="35"/>
        <end position="53"/>
    </location>
</feature>
<evidence type="ECO:0000256" key="4">
    <source>
        <dbReference type="ARBA" id="ARBA00022692"/>
    </source>
</evidence>
<evidence type="ECO:0000313" key="8">
    <source>
        <dbReference type="EMBL" id="MBD1373465.1"/>
    </source>
</evidence>
<comment type="subcellular location">
    <subcellularLocation>
        <location evidence="1">Cell membrane</location>
        <topology evidence="1">Multi-pass membrane protein</topology>
    </subcellularLocation>
</comment>
<dbReference type="AlphaFoldDB" id="A0A926NCU0"/>
<evidence type="ECO:0000256" key="6">
    <source>
        <dbReference type="ARBA" id="ARBA00023136"/>
    </source>
</evidence>
<keyword evidence="4 7" id="KW-0812">Transmembrane</keyword>
<feature type="transmembrane region" description="Helical" evidence="7">
    <location>
        <begin position="241"/>
        <end position="262"/>
    </location>
</feature>
<keyword evidence="6 7" id="KW-0472">Membrane</keyword>
<evidence type="ECO:0000313" key="9">
    <source>
        <dbReference type="Proteomes" id="UP000661691"/>
    </source>
</evidence>
<dbReference type="Proteomes" id="UP000661691">
    <property type="component" value="Unassembled WGS sequence"/>
</dbReference>
<organism evidence="8 9">
    <name type="scientific">Polycladospora coralii</name>
    <dbReference type="NCBI Taxonomy" id="2771432"/>
    <lineage>
        <taxon>Bacteria</taxon>
        <taxon>Bacillati</taxon>
        <taxon>Bacillota</taxon>
        <taxon>Bacilli</taxon>
        <taxon>Bacillales</taxon>
        <taxon>Thermoactinomycetaceae</taxon>
        <taxon>Polycladospora</taxon>
    </lineage>
</organism>
<feature type="transmembrane region" description="Helical" evidence="7">
    <location>
        <begin position="215"/>
        <end position="234"/>
    </location>
</feature>
<accession>A0A926NCU0</accession>
<dbReference type="EMBL" id="JACXAH010000025">
    <property type="protein sequence ID" value="MBD1373465.1"/>
    <property type="molecule type" value="Genomic_DNA"/>
</dbReference>
<dbReference type="Pfam" id="PF02322">
    <property type="entry name" value="Cyt_bd_oxida_II"/>
    <property type="match status" value="1"/>
</dbReference>
<feature type="transmembrane region" description="Helical" evidence="7">
    <location>
        <begin position="97"/>
        <end position="122"/>
    </location>
</feature>
<name>A0A926NCU0_9BACL</name>
<comment type="caution">
    <text evidence="8">The sequence shown here is derived from an EMBL/GenBank/DDBJ whole genome shotgun (WGS) entry which is preliminary data.</text>
</comment>
<evidence type="ECO:0000256" key="2">
    <source>
        <dbReference type="ARBA" id="ARBA00007543"/>
    </source>
</evidence>
<proteinExistence type="inferred from homology"/>
<evidence type="ECO:0000256" key="5">
    <source>
        <dbReference type="ARBA" id="ARBA00022989"/>
    </source>
</evidence>
<feature type="transmembrane region" description="Helical" evidence="7">
    <location>
        <begin position="181"/>
        <end position="199"/>
    </location>
</feature>
<evidence type="ECO:0000256" key="3">
    <source>
        <dbReference type="ARBA" id="ARBA00022475"/>
    </source>
</evidence>
<evidence type="ECO:0000256" key="7">
    <source>
        <dbReference type="SAM" id="Phobius"/>
    </source>
</evidence>
<dbReference type="GO" id="GO:0005886">
    <property type="term" value="C:plasma membrane"/>
    <property type="evidence" value="ECO:0007669"/>
    <property type="project" value="UniProtKB-SubCell"/>
</dbReference>
<feature type="transmembrane region" description="Helical" evidence="7">
    <location>
        <begin position="59"/>
        <end position="77"/>
    </location>
</feature>
<dbReference type="InterPro" id="IPR003317">
    <property type="entry name" value="Cyt-d_oxidase_su2"/>
</dbReference>
<protein>
    <submittedName>
        <fullName evidence="8">Cytochrome d ubiquinol oxidase subunit II</fullName>
    </submittedName>
</protein>
<keyword evidence="5 7" id="KW-1133">Transmembrane helix</keyword>
<keyword evidence="3" id="KW-1003">Cell membrane</keyword>